<dbReference type="InterPro" id="IPR043128">
    <property type="entry name" value="Rev_trsase/Diguanyl_cyclase"/>
</dbReference>
<proteinExistence type="predicted"/>
<organism evidence="3 4">
    <name type="scientific">Thiorhodovibrio winogradskyi</name>
    <dbReference type="NCBI Taxonomy" id="77007"/>
    <lineage>
        <taxon>Bacteria</taxon>
        <taxon>Pseudomonadati</taxon>
        <taxon>Pseudomonadota</taxon>
        <taxon>Gammaproteobacteria</taxon>
        <taxon>Chromatiales</taxon>
        <taxon>Chromatiaceae</taxon>
        <taxon>Thiorhodovibrio</taxon>
    </lineage>
</organism>
<dbReference type="Pfam" id="PF07695">
    <property type="entry name" value="7TMR-DISM_7TM"/>
    <property type="match status" value="1"/>
</dbReference>
<dbReference type="PANTHER" id="PTHR46663:SF2">
    <property type="entry name" value="GGDEF DOMAIN-CONTAINING PROTEIN"/>
    <property type="match status" value="1"/>
</dbReference>
<gene>
    <name evidence="3" type="primary">yeaP</name>
    <name evidence="3" type="ORF">Thiowin_04713</name>
</gene>
<feature type="transmembrane region" description="Helical" evidence="1">
    <location>
        <begin position="21"/>
        <end position="38"/>
    </location>
</feature>
<keyword evidence="1" id="KW-0812">Transmembrane</keyword>
<dbReference type="Gene3D" id="3.30.70.270">
    <property type="match status" value="1"/>
</dbReference>
<keyword evidence="4" id="KW-1185">Reference proteome</keyword>
<dbReference type="InterPro" id="IPR000160">
    <property type="entry name" value="GGDEF_dom"/>
</dbReference>
<evidence type="ECO:0000259" key="2">
    <source>
        <dbReference type="PROSITE" id="PS50887"/>
    </source>
</evidence>
<dbReference type="InterPro" id="IPR029787">
    <property type="entry name" value="Nucleotide_cyclase"/>
</dbReference>
<sequence>MGRRKWWLGRRAFCDEGLLSWRFLGFVLMLVAMLPHWAHAEVLELEDQANGQRAEGYLSVLRDPSGQLEYRPARLFLLARFAPLSGALVTLPRTLGWVQDSLWVEHAFQVGVSLEVLLFSLALARRIELLRREKQEALQRAETDPLTGLLNRAGLFRRINTLLERGQPGALLLVDLDHFKPVNDQLGHAAGDLVLTQVAERLGTLVRANDDLVARIGGDEFVLVLRGMRDCAAAGVRDTAQARDGYLLAFFDVQLCNDNN</sequence>
<keyword evidence="1" id="KW-0472">Membrane</keyword>
<evidence type="ECO:0000313" key="3">
    <source>
        <dbReference type="EMBL" id="WPL19576.1"/>
    </source>
</evidence>
<accession>A0ABZ0SJ64</accession>
<feature type="domain" description="GGDEF" evidence="2">
    <location>
        <begin position="167"/>
        <end position="260"/>
    </location>
</feature>
<dbReference type="InterPro" id="IPR011623">
    <property type="entry name" value="7TMR_DISM_rcpt_extracell_dom1"/>
</dbReference>
<dbReference type="SMART" id="SM00267">
    <property type="entry name" value="GGDEF"/>
    <property type="match status" value="1"/>
</dbReference>
<name>A0ABZ0SJ64_9GAMM</name>
<keyword evidence="3" id="KW-0808">Transferase</keyword>
<dbReference type="InterPro" id="IPR052163">
    <property type="entry name" value="DGC-Regulatory_Protein"/>
</dbReference>
<dbReference type="NCBIfam" id="TIGR00254">
    <property type="entry name" value="GGDEF"/>
    <property type="match status" value="1"/>
</dbReference>
<dbReference type="SUPFAM" id="SSF55073">
    <property type="entry name" value="Nucleotide cyclase"/>
    <property type="match status" value="1"/>
</dbReference>
<dbReference type="EC" id="2.7.7.65" evidence="3"/>
<evidence type="ECO:0000256" key="1">
    <source>
        <dbReference type="SAM" id="Phobius"/>
    </source>
</evidence>
<dbReference type="PROSITE" id="PS50887">
    <property type="entry name" value="GGDEF"/>
    <property type="match status" value="1"/>
</dbReference>
<evidence type="ECO:0000313" key="4">
    <source>
        <dbReference type="Proteomes" id="UP001432180"/>
    </source>
</evidence>
<dbReference type="GO" id="GO:0052621">
    <property type="term" value="F:diguanylate cyclase activity"/>
    <property type="evidence" value="ECO:0007669"/>
    <property type="project" value="UniProtKB-EC"/>
</dbReference>
<reference evidence="3 4" key="1">
    <citation type="journal article" date="2023" name="Microorganisms">
        <title>Thiorhodovibrio frisius and Trv. litoralis spp. nov., Two Novel Members from a Clade of Fastidious Purple Sulfur Bacteria That Exhibit Unique Red-Shifted Light-Harvesting Capabilities.</title>
        <authorList>
            <person name="Methner A."/>
            <person name="Kuzyk S.B."/>
            <person name="Petersen J."/>
            <person name="Bauer S."/>
            <person name="Brinkmann H."/>
            <person name="Sichau K."/>
            <person name="Wanner G."/>
            <person name="Wolf J."/>
            <person name="Neumann-Schaal M."/>
            <person name="Henke P."/>
            <person name="Tank M."/>
            <person name="Sproer C."/>
            <person name="Bunk B."/>
            <person name="Overmann J."/>
        </authorList>
    </citation>
    <scope>NUCLEOTIDE SEQUENCE [LARGE SCALE GENOMIC DNA]</scope>
    <source>
        <strain evidence="3 4">DSM 6702</strain>
    </source>
</reference>
<dbReference type="Proteomes" id="UP001432180">
    <property type="component" value="Chromosome"/>
</dbReference>
<dbReference type="CDD" id="cd01949">
    <property type="entry name" value="GGDEF"/>
    <property type="match status" value="1"/>
</dbReference>
<keyword evidence="1" id="KW-1133">Transmembrane helix</keyword>
<dbReference type="Pfam" id="PF00990">
    <property type="entry name" value="GGDEF"/>
    <property type="match status" value="1"/>
</dbReference>
<protein>
    <submittedName>
        <fullName evidence="3">Diguanylate cyclase YeaP</fullName>
        <ecNumber evidence="3">2.7.7.65</ecNumber>
    </submittedName>
</protein>
<dbReference type="EMBL" id="CP121472">
    <property type="protein sequence ID" value="WPL19576.1"/>
    <property type="molecule type" value="Genomic_DNA"/>
</dbReference>
<dbReference type="PANTHER" id="PTHR46663">
    <property type="entry name" value="DIGUANYLATE CYCLASE DGCT-RELATED"/>
    <property type="match status" value="1"/>
</dbReference>
<keyword evidence="3" id="KW-0548">Nucleotidyltransferase</keyword>